<keyword evidence="2" id="KW-1185">Reference proteome</keyword>
<evidence type="ECO:0000313" key="2">
    <source>
        <dbReference type="Proteomes" id="UP001184230"/>
    </source>
</evidence>
<gene>
    <name evidence="1" type="ORF">J2739_000196</name>
</gene>
<comment type="caution">
    <text evidence="1">The sequence shown here is derived from an EMBL/GenBank/DDBJ whole genome shotgun (WGS) entry which is preliminary data.</text>
</comment>
<name>A0ABU1N959_9BURK</name>
<evidence type="ECO:0000313" key="1">
    <source>
        <dbReference type="EMBL" id="MDR6534436.1"/>
    </source>
</evidence>
<proteinExistence type="predicted"/>
<dbReference type="EMBL" id="JAVDRF010000001">
    <property type="protein sequence ID" value="MDR6534436.1"/>
    <property type="molecule type" value="Genomic_DNA"/>
</dbReference>
<protein>
    <submittedName>
        <fullName evidence="1">Uncharacterized protein</fullName>
    </submittedName>
</protein>
<dbReference type="RefSeq" id="WP_309897831.1">
    <property type="nucleotide sequence ID" value="NZ_JAVDRF010000001.1"/>
</dbReference>
<accession>A0ABU1N959</accession>
<dbReference type="Proteomes" id="UP001184230">
    <property type="component" value="Unassembled WGS sequence"/>
</dbReference>
<sequence length="49" mass="5231">MSDKGHASMSHSFLRVALPPGEDVAVIAYRIETCGQHRLSSHALTNAAP</sequence>
<organism evidence="1 2">
    <name type="scientific">Variovorax soli</name>
    <dbReference type="NCBI Taxonomy" id="376815"/>
    <lineage>
        <taxon>Bacteria</taxon>
        <taxon>Pseudomonadati</taxon>
        <taxon>Pseudomonadota</taxon>
        <taxon>Betaproteobacteria</taxon>
        <taxon>Burkholderiales</taxon>
        <taxon>Comamonadaceae</taxon>
        <taxon>Variovorax</taxon>
    </lineage>
</organism>
<reference evidence="1 2" key="1">
    <citation type="submission" date="2023-07" db="EMBL/GenBank/DDBJ databases">
        <title>Sorghum-associated microbial communities from plants grown in Nebraska, USA.</title>
        <authorList>
            <person name="Schachtman D."/>
        </authorList>
    </citation>
    <scope>NUCLEOTIDE SEQUENCE [LARGE SCALE GENOMIC DNA]</scope>
    <source>
        <strain evidence="1 2">DS1781</strain>
    </source>
</reference>